<proteinExistence type="inferred from homology"/>
<feature type="compositionally biased region" description="Low complexity" evidence="2">
    <location>
        <begin position="224"/>
        <end position="235"/>
    </location>
</feature>
<dbReference type="eggNOG" id="KOG4409">
    <property type="taxonomic scope" value="Eukaryota"/>
</dbReference>
<organism evidence="4 5">
    <name type="scientific">Yarrowia lipolytica</name>
    <name type="common">Candida lipolytica</name>
    <dbReference type="NCBI Taxonomy" id="4952"/>
    <lineage>
        <taxon>Eukaryota</taxon>
        <taxon>Fungi</taxon>
        <taxon>Dikarya</taxon>
        <taxon>Ascomycota</taxon>
        <taxon>Saccharomycotina</taxon>
        <taxon>Dipodascomycetes</taxon>
        <taxon>Dipodascales</taxon>
        <taxon>Dipodascales incertae sedis</taxon>
        <taxon>Yarrowia</taxon>
    </lineage>
</organism>
<dbReference type="Gene3D" id="3.40.50.1820">
    <property type="entry name" value="alpha/beta hydrolase"/>
    <property type="match status" value="2"/>
</dbReference>
<dbReference type="InterPro" id="IPR000073">
    <property type="entry name" value="AB_hydrolase_1"/>
</dbReference>
<evidence type="ECO:0000256" key="2">
    <source>
        <dbReference type="SAM" id="MobiDB-lite"/>
    </source>
</evidence>
<dbReference type="VEuPathDB" id="FungiDB:YALI1_C09718g"/>
<evidence type="ECO:0000313" key="4">
    <source>
        <dbReference type="EMBL" id="AOW02470.1"/>
    </source>
</evidence>
<dbReference type="KEGG" id="yli:2910025"/>
<dbReference type="SUPFAM" id="SSF53474">
    <property type="entry name" value="alpha/beta-Hydrolases"/>
    <property type="match status" value="1"/>
</dbReference>
<dbReference type="Proteomes" id="UP000182444">
    <property type="component" value="Chromosome 1C"/>
</dbReference>
<dbReference type="EMBL" id="CP017555">
    <property type="protein sequence ID" value="AOW02470.1"/>
    <property type="molecule type" value="Genomic_DNA"/>
</dbReference>
<dbReference type="VEuPathDB" id="FungiDB:YALI0_C07326g"/>
<feature type="compositionally biased region" description="Basic and acidic residues" evidence="2">
    <location>
        <begin position="304"/>
        <end position="313"/>
    </location>
</feature>
<feature type="region of interest" description="Disordered" evidence="2">
    <location>
        <begin position="224"/>
        <end position="316"/>
    </location>
</feature>
<dbReference type="GO" id="GO:0042171">
    <property type="term" value="F:lysophosphatidic acid acyltransferase activity"/>
    <property type="evidence" value="ECO:0007669"/>
    <property type="project" value="TreeGrafter"/>
</dbReference>
<dbReference type="Pfam" id="PF00561">
    <property type="entry name" value="Abhydrolase_1"/>
    <property type="match status" value="1"/>
</dbReference>
<dbReference type="GO" id="GO:0004623">
    <property type="term" value="F:phospholipase A2 activity"/>
    <property type="evidence" value="ECO:0007669"/>
    <property type="project" value="TreeGrafter"/>
</dbReference>
<sequence>MPTEQVNDTPITPERRELKVPNKANPLSVAESFKQYFFADGIEKAEFKVLSMLPFFPETDGKRKAKVCETEIKKNTYINDFHITNTEQPAYDSSSSRTLVMLHGWGTGMGLWFENLDAISSLPGWNVHVLDNPGMGRSTRETFNISQHKDDPDGRKMVAETEEWYLSRLEAWREKKGLERFVLLGHSLGGYIASIYAMKYPNRVERLILVSPVGVEHINGVSLDGSISDGSDGAGAVNGAERPSSAGSSSTAPSNASSKQPLGLHAGSMAPVESPDTPQSPGATSNDSNLGTQPTGEDSVVSQEEPHPGREFEVGEFDDIPDDIFSSLKPVVSENQIDVHLGADLEKRREQNKLLAYMWQSHYSFIGAVRIAGPMGPKLVARWSYIRFQQLPTEQRDIMHIYAYRIFAGKASGERGLTRLMAPFCIARLPIIDRITKIKCPSFWIYGENDWMNTSAGHEAAKRLNKLGRPAYYKIVAEAGHHIYLDNIDAFNKSVVNYLRDADEDGRI</sequence>
<evidence type="ECO:0000256" key="1">
    <source>
        <dbReference type="ARBA" id="ARBA00038097"/>
    </source>
</evidence>
<comment type="similarity">
    <text evidence="1">Belongs to the peptidase S33 family. ABHD4/ABHD5 subfamily.</text>
</comment>
<evidence type="ECO:0000313" key="5">
    <source>
        <dbReference type="Proteomes" id="UP000182444"/>
    </source>
</evidence>
<dbReference type="PANTHER" id="PTHR42886:SF29">
    <property type="entry name" value="PUMMELIG, ISOFORM A"/>
    <property type="match status" value="1"/>
</dbReference>
<accession>A0A1D8NA11</accession>
<dbReference type="GO" id="GO:0055088">
    <property type="term" value="P:lipid homeostasis"/>
    <property type="evidence" value="ECO:0007669"/>
    <property type="project" value="TreeGrafter"/>
</dbReference>
<evidence type="ECO:0000259" key="3">
    <source>
        <dbReference type="Pfam" id="PF00561"/>
    </source>
</evidence>
<feature type="compositionally biased region" description="Polar residues" evidence="2">
    <location>
        <begin position="276"/>
        <end position="302"/>
    </location>
</feature>
<protein>
    <recommendedName>
        <fullName evidence="3">AB hydrolase-1 domain-containing protein</fullName>
    </recommendedName>
</protein>
<dbReference type="PANTHER" id="PTHR42886">
    <property type="entry name" value="RE40534P-RELATED"/>
    <property type="match status" value="1"/>
</dbReference>
<dbReference type="GO" id="GO:0006654">
    <property type="term" value="P:phosphatidic acid biosynthetic process"/>
    <property type="evidence" value="ECO:0007669"/>
    <property type="project" value="TreeGrafter"/>
</dbReference>
<reference evidence="4 5" key="1">
    <citation type="journal article" date="2016" name="PLoS ONE">
        <title>Sequence Assembly of Yarrowia lipolytica Strain W29/CLIB89 Shows Transposable Element Diversity.</title>
        <authorList>
            <person name="Magnan C."/>
            <person name="Yu J."/>
            <person name="Chang I."/>
            <person name="Jahn E."/>
            <person name="Kanomata Y."/>
            <person name="Wu J."/>
            <person name="Zeller M."/>
            <person name="Oakes M."/>
            <person name="Baldi P."/>
            <person name="Sandmeyer S."/>
        </authorList>
    </citation>
    <scope>NUCLEOTIDE SEQUENCE [LARGE SCALE GENOMIC DNA]</scope>
    <source>
        <strain evidence="5">CLIB89(W29)</strain>
    </source>
</reference>
<dbReference type="AlphaFoldDB" id="A0A1D8NA11"/>
<dbReference type="GO" id="GO:0035965">
    <property type="term" value="P:cardiolipin acyl-chain remodeling"/>
    <property type="evidence" value="ECO:0007669"/>
    <property type="project" value="TreeGrafter"/>
</dbReference>
<gene>
    <name evidence="4" type="ORF">YALI1_C09718g</name>
</gene>
<feature type="domain" description="AB hydrolase-1" evidence="3">
    <location>
        <begin position="98"/>
        <end position="212"/>
    </location>
</feature>
<dbReference type="GO" id="GO:0005743">
    <property type="term" value="C:mitochondrial inner membrane"/>
    <property type="evidence" value="ECO:0007669"/>
    <property type="project" value="TreeGrafter"/>
</dbReference>
<dbReference type="InterPro" id="IPR029058">
    <property type="entry name" value="AB_hydrolase_fold"/>
</dbReference>
<dbReference type="RefSeq" id="XP_501552.3">
    <property type="nucleotide sequence ID" value="XM_501552.3"/>
</dbReference>
<dbReference type="GeneID" id="2910025"/>
<name>A0A1D8NA11_YARLL</name>
<feature type="compositionally biased region" description="Low complexity" evidence="2">
    <location>
        <begin position="244"/>
        <end position="258"/>
    </location>
</feature>